<dbReference type="AlphaFoldDB" id="A0A538TKP0"/>
<dbReference type="EMBL" id="VBOY01000093">
    <property type="protein sequence ID" value="TMQ64178.1"/>
    <property type="molecule type" value="Genomic_DNA"/>
</dbReference>
<sequence>MRSLARWIGPLAVAAALLLLGGELIALHARALDLGGSTPALGEEAASYAVASRELAERGWPATLFVLPIELARHPRPPWPVATPAPGLVLADAALL</sequence>
<gene>
    <name evidence="1" type="ORF">E6K78_09795</name>
</gene>
<organism evidence="1 2">
    <name type="scientific">Eiseniibacteriota bacterium</name>
    <dbReference type="NCBI Taxonomy" id="2212470"/>
    <lineage>
        <taxon>Bacteria</taxon>
        <taxon>Candidatus Eiseniibacteriota</taxon>
    </lineage>
</organism>
<evidence type="ECO:0000313" key="2">
    <source>
        <dbReference type="Proteomes" id="UP000316609"/>
    </source>
</evidence>
<reference evidence="1 2" key="1">
    <citation type="journal article" date="2019" name="Nat. Microbiol.">
        <title>Mediterranean grassland soil C-N compound turnover is dependent on rainfall and depth, and is mediated by genomically divergent microorganisms.</title>
        <authorList>
            <person name="Diamond S."/>
            <person name="Andeer P.F."/>
            <person name="Li Z."/>
            <person name="Crits-Christoph A."/>
            <person name="Burstein D."/>
            <person name="Anantharaman K."/>
            <person name="Lane K.R."/>
            <person name="Thomas B.C."/>
            <person name="Pan C."/>
            <person name="Northen T.R."/>
            <person name="Banfield J.F."/>
        </authorList>
    </citation>
    <scope>NUCLEOTIDE SEQUENCE [LARGE SCALE GENOMIC DNA]</scope>
    <source>
        <strain evidence="1">WS_8</strain>
    </source>
</reference>
<name>A0A538TKP0_UNCEI</name>
<evidence type="ECO:0000313" key="1">
    <source>
        <dbReference type="EMBL" id="TMQ64178.1"/>
    </source>
</evidence>
<comment type="caution">
    <text evidence="1">The sequence shown here is derived from an EMBL/GenBank/DDBJ whole genome shotgun (WGS) entry which is preliminary data.</text>
</comment>
<dbReference type="Proteomes" id="UP000316609">
    <property type="component" value="Unassembled WGS sequence"/>
</dbReference>
<accession>A0A538TKP0</accession>
<feature type="non-terminal residue" evidence="1">
    <location>
        <position position="96"/>
    </location>
</feature>
<protein>
    <submittedName>
        <fullName evidence="1">Uncharacterized protein</fullName>
    </submittedName>
</protein>
<proteinExistence type="predicted"/>